<keyword evidence="13" id="KW-1185">Reference proteome</keyword>
<dbReference type="SUPFAM" id="SSF57850">
    <property type="entry name" value="RING/U-box"/>
    <property type="match status" value="1"/>
</dbReference>
<keyword evidence="8" id="KW-0408">Iron</keyword>
<keyword evidence="3" id="KW-0863">Zinc-finger</keyword>
<name>A0AA36NB12_9DINO</name>
<dbReference type="Pfam" id="PF13640">
    <property type="entry name" value="2OG-FeII_Oxy_3"/>
    <property type="match status" value="1"/>
</dbReference>
<accession>A0AA36NB12</accession>
<comment type="cofactor">
    <cofactor evidence="1">
        <name>L-ascorbate</name>
        <dbReference type="ChEBI" id="CHEBI:38290"/>
    </cofactor>
</comment>
<dbReference type="InterPro" id="IPR005123">
    <property type="entry name" value="Oxoglu/Fe-dep_dioxygenase_dom"/>
</dbReference>
<organism evidence="12 13">
    <name type="scientific">Effrenium voratum</name>
    <dbReference type="NCBI Taxonomy" id="2562239"/>
    <lineage>
        <taxon>Eukaryota</taxon>
        <taxon>Sar</taxon>
        <taxon>Alveolata</taxon>
        <taxon>Dinophyceae</taxon>
        <taxon>Suessiales</taxon>
        <taxon>Symbiodiniaceae</taxon>
        <taxon>Effrenium</taxon>
    </lineage>
</organism>
<feature type="transmembrane region" description="Helical" evidence="9">
    <location>
        <begin position="921"/>
        <end position="952"/>
    </location>
</feature>
<dbReference type="SUPFAM" id="SSF51197">
    <property type="entry name" value="Clavaminate synthase-like"/>
    <property type="match status" value="1"/>
</dbReference>
<comment type="caution">
    <text evidence="12">The sequence shown here is derived from an EMBL/GenBank/DDBJ whole genome shotgun (WGS) entry which is preliminary data.</text>
</comment>
<keyword evidence="9" id="KW-0812">Transmembrane</keyword>
<dbReference type="InterPro" id="IPR013083">
    <property type="entry name" value="Znf_RING/FYVE/PHD"/>
</dbReference>
<dbReference type="InterPro" id="IPR006620">
    <property type="entry name" value="Pro_4_hyd_alph"/>
</dbReference>
<sequence length="1244" mass="138049">MSKFINLPEDSQDLAKFVFAAKPDWSAEERRAVFAKLSAIQIRDVDSLLLALFAEGDQSLNARLRAAGQKTFGSRTLQALEGQSRHWAGERSELILHSTTAACFTATQAEVREPPPGWSESPNWEAAASAGWWRVVSKPSVWAHQRPDADTAFVAVHCAGKLLAMSQARFDLRMGAHWLKLRDERGCEGHGQWIISSVGAAFHEGMAIVFDELLEQVCEPGESPSPEAQVSHHLSVAAFHAAVREKAEPPEKVGRWERLMRLVDAAYHGALTAGCHTFPYARPQHLPAAFGGAELEATGATLLSQGYLVLDDCFESGWVQDFVAEVRNIGESGVLEPADVQQATSGQRDDSVLWIDEGKYGSRWPHVCRGVRALKAIAHALNPALSLHHQRLCDAGEPAHQAPPVAPAAPEAVLTVPVKAMLACYPGNGARYIPHTDSKYIENIGKRNPRELTAIIYANPPDWTTCRDGGALRIYPGSQGLEACPEASNPVVVEPIGGRLVVFFSDLWHEVLPAHRPRSALTLWIFRPTQCRQMLQDAGGMLGQAGFSLPLAVLCATAVAGTLGRLAWRSCQKLCVRPKAFHQMKLLELGWRGACGNLAGFLTVLGTLQFLMVLCRLWPEVKMVMRLDAVKAEVLDAFPMGLELNLTQGQLTSNRPRPFFVELPGTWLFDFCGGALGSSLATLNLGSPDLDFLGRLAASFLTDPYLPLRVMEFDNGERVQVQVNGDLLACGAAVSWRPLHIMGRWVPAVVRGSQASSILSEYRYSVQVEDEEEVEEAHAEDLPPCNGTGLKSCLCPMLPTALRRTPRLLLDLDPEKEQMDTEELQRSRATLVFAAQRFANLEGFSFEYGQYWRYRKIKSSQMWRRYVMSELDGYEPLRCMKGLYCRGNESRLSCSRETALANFEAAQDEWPRLFAAARWNLLAPLLLFVVWLACVLASIILRIAILVAYLPFTYMLYGLLRHVDTPKLSLSQSLAVVVHISMPSMFLQCLLEIVWQSWGEGEHLHQRVQSILRPLVQRSSTLLDLALLWGGAVVIRLRSLAARERFAARTRERAWPEEDADAQSMCRICFAGTEAGRLISPCLCSGSMRFVHRDCLNTWRASSLNPQSSSQCDQCHFDYPVQRAMYASILRSSLVLHVVTLLVMTGVVLICGWACYYIDWFHNGDRDPQFLREAVVEQLVANISGLPTESREEIVEFAKTINDLQFGGVQTVHLLQGLMLIGFSGCNFLGFFISRQLGMSRTVG</sequence>
<feature type="transmembrane region" description="Helical" evidence="9">
    <location>
        <begin position="589"/>
        <end position="614"/>
    </location>
</feature>
<keyword evidence="9" id="KW-1133">Transmembrane helix</keyword>
<gene>
    <name evidence="12" type="ORF">EVOR1521_LOCUS22881</name>
</gene>
<evidence type="ECO:0000256" key="5">
    <source>
        <dbReference type="ARBA" id="ARBA00022896"/>
    </source>
</evidence>
<dbReference type="GO" id="GO:0008270">
    <property type="term" value="F:zinc ion binding"/>
    <property type="evidence" value="ECO:0007669"/>
    <property type="project" value="UniProtKB-KW"/>
</dbReference>
<dbReference type="AlphaFoldDB" id="A0AA36NB12"/>
<feature type="transmembrane region" description="Helical" evidence="9">
    <location>
        <begin position="1214"/>
        <end position="1233"/>
    </location>
</feature>
<evidence type="ECO:0000259" key="10">
    <source>
        <dbReference type="PROSITE" id="PS51292"/>
    </source>
</evidence>
<dbReference type="Proteomes" id="UP001178507">
    <property type="component" value="Unassembled WGS sequence"/>
</dbReference>
<keyword evidence="5" id="KW-0847">Vitamin C</keyword>
<dbReference type="GO" id="GO:0071456">
    <property type="term" value="P:cellular response to hypoxia"/>
    <property type="evidence" value="ECO:0007669"/>
    <property type="project" value="TreeGrafter"/>
</dbReference>
<feature type="domain" description="RING-CH-type" evidence="10">
    <location>
        <begin position="1058"/>
        <end position="1122"/>
    </location>
</feature>
<dbReference type="EMBL" id="CAUJNA010003331">
    <property type="protein sequence ID" value="CAJ1399334.1"/>
    <property type="molecule type" value="Genomic_DNA"/>
</dbReference>
<dbReference type="InterPro" id="IPR011016">
    <property type="entry name" value="Znf_RING-CH"/>
</dbReference>
<dbReference type="InterPro" id="IPR044862">
    <property type="entry name" value="Pro_4_hyd_alph_FE2OG_OXY"/>
</dbReference>
<evidence type="ECO:0000313" key="13">
    <source>
        <dbReference type="Proteomes" id="UP001178507"/>
    </source>
</evidence>
<evidence type="ECO:0000256" key="2">
    <source>
        <dbReference type="ARBA" id="ARBA00022723"/>
    </source>
</evidence>
<dbReference type="GO" id="GO:0008198">
    <property type="term" value="F:ferrous iron binding"/>
    <property type="evidence" value="ECO:0007669"/>
    <property type="project" value="TreeGrafter"/>
</dbReference>
<dbReference type="InterPro" id="IPR051559">
    <property type="entry name" value="HIF_prolyl_hydroxylases"/>
</dbReference>
<evidence type="ECO:0000256" key="8">
    <source>
        <dbReference type="ARBA" id="ARBA00023004"/>
    </source>
</evidence>
<keyword evidence="4" id="KW-0862">Zinc</keyword>
<dbReference type="Gene3D" id="2.60.120.620">
    <property type="entry name" value="q2cbj1_9rhob like domain"/>
    <property type="match status" value="1"/>
</dbReference>
<feature type="transmembrane region" description="Helical" evidence="9">
    <location>
        <begin position="547"/>
        <end position="568"/>
    </location>
</feature>
<feature type="transmembrane region" description="Helical" evidence="9">
    <location>
        <begin position="1134"/>
        <end position="1158"/>
    </location>
</feature>
<reference evidence="12" key="1">
    <citation type="submission" date="2023-08" db="EMBL/GenBank/DDBJ databases">
        <authorList>
            <person name="Chen Y."/>
            <person name="Shah S."/>
            <person name="Dougan E. K."/>
            <person name="Thang M."/>
            <person name="Chan C."/>
        </authorList>
    </citation>
    <scope>NUCLEOTIDE SEQUENCE</scope>
</reference>
<dbReference type="PANTHER" id="PTHR12907">
    <property type="entry name" value="EGL NINE HOMOLOG-RELATED"/>
    <property type="match status" value="1"/>
</dbReference>
<dbReference type="SMART" id="SM00702">
    <property type="entry name" value="P4Hc"/>
    <property type="match status" value="1"/>
</dbReference>
<keyword evidence="9" id="KW-0472">Membrane</keyword>
<evidence type="ECO:0000256" key="3">
    <source>
        <dbReference type="ARBA" id="ARBA00022771"/>
    </source>
</evidence>
<keyword evidence="2" id="KW-0479">Metal-binding</keyword>
<dbReference type="SMART" id="SM00744">
    <property type="entry name" value="RINGv"/>
    <property type="match status" value="1"/>
</dbReference>
<evidence type="ECO:0000313" key="12">
    <source>
        <dbReference type="EMBL" id="CAJ1399334.1"/>
    </source>
</evidence>
<evidence type="ECO:0000256" key="9">
    <source>
        <dbReference type="SAM" id="Phobius"/>
    </source>
</evidence>
<keyword evidence="7" id="KW-0560">Oxidoreductase</keyword>
<dbReference type="CDD" id="cd16495">
    <property type="entry name" value="RING_CH-C4HC3_MARCH"/>
    <property type="match status" value="1"/>
</dbReference>
<evidence type="ECO:0000256" key="4">
    <source>
        <dbReference type="ARBA" id="ARBA00022833"/>
    </source>
</evidence>
<dbReference type="GO" id="GO:0031543">
    <property type="term" value="F:peptidyl-proline dioxygenase activity"/>
    <property type="evidence" value="ECO:0007669"/>
    <property type="project" value="TreeGrafter"/>
</dbReference>
<feature type="domain" description="Fe2OG dioxygenase" evidence="11">
    <location>
        <begin position="416"/>
        <end position="527"/>
    </location>
</feature>
<dbReference type="PROSITE" id="PS51292">
    <property type="entry name" value="ZF_RING_CH"/>
    <property type="match status" value="1"/>
</dbReference>
<dbReference type="PANTHER" id="PTHR12907:SF26">
    <property type="entry name" value="HIF PROLYL HYDROXYLASE, ISOFORM C"/>
    <property type="match status" value="1"/>
</dbReference>
<protein>
    <submittedName>
        <fullName evidence="12">Uncharacterized protein</fullName>
    </submittedName>
</protein>
<evidence type="ECO:0000256" key="6">
    <source>
        <dbReference type="ARBA" id="ARBA00022964"/>
    </source>
</evidence>
<dbReference type="Gene3D" id="3.30.40.10">
    <property type="entry name" value="Zinc/RING finger domain, C3HC4 (zinc finger)"/>
    <property type="match status" value="1"/>
</dbReference>
<dbReference type="PROSITE" id="PS51471">
    <property type="entry name" value="FE2OG_OXY"/>
    <property type="match status" value="1"/>
</dbReference>
<evidence type="ECO:0000256" key="7">
    <source>
        <dbReference type="ARBA" id="ARBA00023002"/>
    </source>
</evidence>
<dbReference type="GO" id="GO:0031418">
    <property type="term" value="F:L-ascorbic acid binding"/>
    <property type="evidence" value="ECO:0007669"/>
    <property type="project" value="UniProtKB-KW"/>
</dbReference>
<keyword evidence="6" id="KW-0223">Dioxygenase</keyword>
<dbReference type="Pfam" id="PF12906">
    <property type="entry name" value="RINGv"/>
    <property type="match status" value="1"/>
</dbReference>
<proteinExistence type="predicted"/>
<evidence type="ECO:0000259" key="11">
    <source>
        <dbReference type="PROSITE" id="PS51471"/>
    </source>
</evidence>
<evidence type="ECO:0000256" key="1">
    <source>
        <dbReference type="ARBA" id="ARBA00001961"/>
    </source>
</evidence>